<evidence type="ECO:0000313" key="1">
    <source>
        <dbReference type="EMBL" id="GJT14595.1"/>
    </source>
</evidence>
<dbReference type="EMBL" id="BQNB010013326">
    <property type="protein sequence ID" value="GJT14595.1"/>
    <property type="molecule type" value="Genomic_DNA"/>
</dbReference>
<name>A0ABQ5BID9_9ASTR</name>
<organism evidence="1 2">
    <name type="scientific">Tanacetum coccineum</name>
    <dbReference type="NCBI Taxonomy" id="301880"/>
    <lineage>
        <taxon>Eukaryota</taxon>
        <taxon>Viridiplantae</taxon>
        <taxon>Streptophyta</taxon>
        <taxon>Embryophyta</taxon>
        <taxon>Tracheophyta</taxon>
        <taxon>Spermatophyta</taxon>
        <taxon>Magnoliopsida</taxon>
        <taxon>eudicotyledons</taxon>
        <taxon>Gunneridae</taxon>
        <taxon>Pentapetalae</taxon>
        <taxon>asterids</taxon>
        <taxon>campanulids</taxon>
        <taxon>Asterales</taxon>
        <taxon>Asteraceae</taxon>
        <taxon>Asteroideae</taxon>
        <taxon>Anthemideae</taxon>
        <taxon>Anthemidinae</taxon>
        <taxon>Tanacetum</taxon>
    </lineage>
</organism>
<sequence length="255" mass="28922">MVQLALYDGDEILKTHHVPVSVTSSEEDLEIAEITRQKMNEKMNDPVCVEKKIKIIPPNYSKENFLATFTPQTQLTPKQVFLSKDLLKQRAEDLKTNAPPLLILPPATVYPPNTPVHLVPRTLPTTSQVNIGERGFEQTKRCYLTKVIPFFNLLKEHFDEVQRSLVKEVRALKVVFENMEAEVDQNVIDKKCGEIERKNLLITNENLIANCIAQDVFYTVTGSALTASRFHDLSNAYNVAMTRAVELEAENSKLL</sequence>
<gene>
    <name evidence="1" type="ORF">Tco_0861637</name>
</gene>
<reference evidence="1" key="2">
    <citation type="submission" date="2022-01" db="EMBL/GenBank/DDBJ databases">
        <authorList>
            <person name="Yamashiro T."/>
            <person name="Shiraishi A."/>
            <person name="Satake H."/>
            <person name="Nakayama K."/>
        </authorList>
    </citation>
    <scope>NUCLEOTIDE SEQUENCE</scope>
</reference>
<dbReference type="Proteomes" id="UP001151760">
    <property type="component" value="Unassembled WGS sequence"/>
</dbReference>
<protein>
    <submittedName>
        <fullName evidence="1">Uncharacterized protein</fullName>
    </submittedName>
</protein>
<reference evidence="1" key="1">
    <citation type="journal article" date="2022" name="Int. J. Mol. Sci.">
        <title>Draft Genome of Tanacetum Coccineum: Genomic Comparison of Closely Related Tanacetum-Family Plants.</title>
        <authorList>
            <person name="Yamashiro T."/>
            <person name="Shiraishi A."/>
            <person name="Nakayama K."/>
            <person name="Satake H."/>
        </authorList>
    </citation>
    <scope>NUCLEOTIDE SEQUENCE</scope>
</reference>
<accession>A0ABQ5BID9</accession>
<keyword evidence="2" id="KW-1185">Reference proteome</keyword>
<comment type="caution">
    <text evidence="1">The sequence shown here is derived from an EMBL/GenBank/DDBJ whole genome shotgun (WGS) entry which is preliminary data.</text>
</comment>
<proteinExistence type="predicted"/>
<evidence type="ECO:0000313" key="2">
    <source>
        <dbReference type="Proteomes" id="UP001151760"/>
    </source>
</evidence>